<keyword evidence="3" id="KW-1185">Reference proteome</keyword>
<gene>
    <name evidence="2" type="ORF">PAPOLLO_LOCUS10210</name>
</gene>
<comment type="caution">
    <text evidence="2">The sequence shown here is derived from an EMBL/GenBank/DDBJ whole genome shotgun (WGS) entry which is preliminary data.</text>
</comment>
<dbReference type="EMBL" id="CAJQZP010000723">
    <property type="protein sequence ID" value="CAG4981252.1"/>
    <property type="molecule type" value="Genomic_DNA"/>
</dbReference>
<dbReference type="OrthoDB" id="7460492at2759"/>
<organism evidence="2 3">
    <name type="scientific">Parnassius apollo</name>
    <name type="common">Apollo butterfly</name>
    <name type="synonym">Papilio apollo</name>
    <dbReference type="NCBI Taxonomy" id="110799"/>
    <lineage>
        <taxon>Eukaryota</taxon>
        <taxon>Metazoa</taxon>
        <taxon>Ecdysozoa</taxon>
        <taxon>Arthropoda</taxon>
        <taxon>Hexapoda</taxon>
        <taxon>Insecta</taxon>
        <taxon>Pterygota</taxon>
        <taxon>Neoptera</taxon>
        <taxon>Endopterygota</taxon>
        <taxon>Lepidoptera</taxon>
        <taxon>Glossata</taxon>
        <taxon>Ditrysia</taxon>
        <taxon>Papilionoidea</taxon>
        <taxon>Papilionidae</taxon>
        <taxon>Parnassiinae</taxon>
        <taxon>Parnassini</taxon>
        <taxon>Parnassius</taxon>
        <taxon>Parnassius</taxon>
    </lineage>
</organism>
<name>A0A8S3WTK2_PARAO</name>
<accession>A0A8S3WTK2</accession>
<dbReference type="AlphaFoldDB" id="A0A8S3WTK2"/>
<feature type="region of interest" description="Disordered" evidence="1">
    <location>
        <begin position="62"/>
        <end position="86"/>
    </location>
</feature>
<feature type="compositionally biased region" description="Polar residues" evidence="1">
    <location>
        <begin position="72"/>
        <end position="86"/>
    </location>
</feature>
<protein>
    <submittedName>
        <fullName evidence="2">(apollo) hypothetical protein</fullName>
    </submittedName>
</protein>
<evidence type="ECO:0000313" key="3">
    <source>
        <dbReference type="Proteomes" id="UP000691718"/>
    </source>
</evidence>
<proteinExistence type="predicted"/>
<evidence type="ECO:0000256" key="1">
    <source>
        <dbReference type="SAM" id="MobiDB-lite"/>
    </source>
</evidence>
<reference evidence="2" key="1">
    <citation type="submission" date="2021-04" db="EMBL/GenBank/DDBJ databases">
        <authorList>
            <person name="Tunstrom K."/>
        </authorList>
    </citation>
    <scope>NUCLEOTIDE SEQUENCE</scope>
</reference>
<evidence type="ECO:0000313" key="2">
    <source>
        <dbReference type="EMBL" id="CAG4981252.1"/>
    </source>
</evidence>
<dbReference type="Proteomes" id="UP000691718">
    <property type="component" value="Unassembled WGS sequence"/>
</dbReference>
<sequence length="86" mass="9938">MIKHTKKTVMGSQAWELVVRIRDYFERELQNNGPLLPLNRIVERVAEALDIGRNTVSRITREKIGQEGMSENKLSTFDTQQKNGPR</sequence>